<dbReference type="RefSeq" id="WP_254418662.1">
    <property type="nucleotide sequence ID" value="NZ_BAAAJB010000092.1"/>
</dbReference>
<dbReference type="InterPro" id="IPR036259">
    <property type="entry name" value="MFS_trans_sf"/>
</dbReference>
<feature type="compositionally biased region" description="Basic and acidic residues" evidence="1">
    <location>
        <begin position="62"/>
        <end position="74"/>
    </location>
</feature>
<proteinExistence type="predicted"/>
<evidence type="ECO:0000313" key="4">
    <source>
        <dbReference type="Proteomes" id="UP001055940"/>
    </source>
</evidence>
<keyword evidence="4" id="KW-1185">Reference proteome</keyword>
<feature type="compositionally biased region" description="Low complexity" evidence="1">
    <location>
        <begin position="1"/>
        <end position="12"/>
    </location>
</feature>
<feature type="transmembrane region" description="Helical" evidence="2">
    <location>
        <begin position="92"/>
        <end position="113"/>
    </location>
</feature>
<keyword evidence="2" id="KW-1133">Transmembrane helix</keyword>
<feature type="region of interest" description="Disordered" evidence="1">
    <location>
        <begin position="1"/>
        <end position="83"/>
    </location>
</feature>
<feature type="transmembrane region" description="Helical" evidence="2">
    <location>
        <begin position="176"/>
        <end position="194"/>
    </location>
</feature>
<reference evidence="3" key="1">
    <citation type="submission" date="2022-06" db="EMBL/GenBank/DDBJ databases">
        <authorList>
            <person name="Ping M."/>
        </authorList>
    </citation>
    <scope>NUCLEOTIDE SEQUENCE</scope>
    <source>
        <strain evidence="3">JCM11759T</strain>
    </source>
</reference>
<feature type="compositionally biased region" description="Pro residues" evidence="1">
    <location>
        <begin position="26"/>
        <end position="36"/>
    </location>
</feature>
<evidence type="ECO:0000313" key="3">
    <source>
        <dbReference type="EMBL" id="USY19437.1"/>
    </source>
</evidence>
<name>A0ABY5D8F7_9ACTN</name>
<evidence type="ECO:0000256" key="1">
    <source>
        <dbReference type="SAM" id="MobiDB-lite"/>
    </source>
</evidence>
<keyword evidence="2" id="KW-0812">Transmembrane</keyword>
<gene>
    <name evidence="3" type="ORF">NE857_30015</name>
</gene>
<accession>A0ABY5D8F7</accession>
<sequence>MSDSPQYPGGYEYPEEPEPEGGYGRPPMPRPAPEPASEPASEPAPESGPGQGRPPGRSGPARRGEHPVAAERFRRTTRARSKSIQAERSRGFWRLGTGTVFYVMVVGGMADYVEPAVRVGAHLVFWVLIGLAFLIAAARERRHDWAPRPRWPWTAAALGGAVAVEVLFLAFGSPAIIIGAVILLALGAFFLMLVG</sequence>
<dbReference type="SUPFAM" id="SSF103473">
    <property type="entry name" value="MFS general substrate transporter"/>
    <property type="match status" value="1"/>
</dbReference>
<evidence type="ECO:0000256" key="2">
    <source>
        <dbReference type="SAM" id="Phobius"/>
    </source>
</evidence>
<dbReference type="EMBL" id="CP099837">
    <property type="protein sequence ID" value="USY19437.1"/>
    <property type="molecule type" value="Genomic_DNA"/>
</dbReference>
<feature type="transmembrane region" description="Helical" evidence="2">
    <location>
        <begin position="150"/>
        <end position="170"/>
    </location>
</feature>
<organism evidence="3 4">
    <name type="scientific">Nocardiopsis exhalans</name>
    <dbReference type="NCBI Taxonomy" id="163604"/>
    <lineage>
        <taxon>Bacteria</taxon>
        <taxon>Bacillati</taxon>
        <taxon>Actinomycetota</taxon>
        <taxon>Actinomycetes</taxon>
        <taxon>Streptosporangiales</taxon>
        <taxon>Nocardiopsidaceae</taxon>
        <taxon>Nocardiopsis</taxon>
    </lineage>
</organism>
<protein>
    <submittedName>
        <fullName evidence="3">Uncharacterized protein</fullName>
    </submittedName>
</protein>
<keyword evidence="2" id="KW-0472">Membrane</keyword>
<feature type="compositionally biased region" description="Low complexity" evidence="1">
    <location>
        <begin position="37"/>
        <end position="61"/>
    </location>
</feature>
<feature type="transmembrane region" description="Helical" evidence="2">
    <location>
        <begin position="119"/>
        <end position="138"/>
    </location>
</feature>
<dbReference type="Proteomes" id="UP001055940">
    <property type="component" value="Chromosome"/>
</dbReference>